<dbReference type="Gene3D" id="2.40.70.10">
    <property type="entry name" value="Acid Proteases"/>
    <property type="match status" value="1"/>
</dbReference>
<keyword evidence="2" id="KW-1185">Reference proteome</keyword>
<evidence type="ECO:0000313" key="1">
    <source>
        <dbReference type="EMBL" id="MDC7683255.1"/>
    </source>
</evidence>
<dbReference type="InterPro" id="IPR021109">
    <property type="entry name" value="Peptidase_aspartic_dom_sf"/>
</dbReference>
<gene>
    <name evidence="1" type="ORF">PQU92_08200</name>
</gene>
<dbReference type="EMBL" id="JAQQKX010000005">
    <property type="protein sequence ID" value="MDC7683255.1"/>
    <property type="molecule type" value="Genomic_DNA"/>
</dbReference>
<sequence length="146" mass="16221">MISVKYIDRFKIPTEDRVAGHPSVVMAICSLNNLQTTVPAIGVVDGGASHIHIRSDLVKKLGLTAIGEAAGSSAAGDANLVKYRARIWIPGVPFQGDFDVYEEKNWGDRFPQDLLLGRDFLNHFKWDFDGGFYNNFVPKYSEPPRP</sequence>
<dbReference type="RefSeq" id="WP_272747729.1">
    <property type="nucleotide sequence ID" value="NZ_JAQQKX010000005.1"/>
</dbReference>
<protein>
    <recommendedName>
        <fullName evidence="3">Peptidase A2 domain-containing protein</fullName>
    </recommendedName>
</protein>
<accession>A0ABT5HTR4</accession>
<dbReference type="SUPFAM" id="SSF50630">
    <property type="entry name" value="Acid proteases"/>
    <property type="match status" value="1"/>
</dbReference>
<proteinExistence type="predicted"/>
<reference evidence="1 2" key="1">
    <citation type="submission" date="2023-01" db="EMBL/GenBank/DDBJ databases">
        <title>Novel species of the genus Asticcacaulis isolated from rivers.</title>
        <authorList>
            <person name="Lu H."/>
        </authorList>
    </citation>
    <scope>NUCLEOTIDE SEQUENCE [LARGE SCALE GENOMIC DNA]</scope>
    <source>
        <strain evidence="1 2">BYS171W</strain>
    </source>
</reference>
<dbReference type="Proteomes" id="UP001214854">
    <property type="component" value="Unassembled WGS sequence"/>
</dbReference>
<organism evidence="1 2">
    <name type="scientific">Asticcacaulis aquaticus</name>
    <dbReference type="NCBI Taxonomy" id="2984212"/>
    <lineage>
        <taxon>Bacteria</taxon>
        <taxon>Pseudomonadati</taxon>
        <taxon>Pseudomonadota</taxon>
        <taxon>Alphaproteobacteria</taxon>
        <taxon>Caulobacterales</taxon>
        <taxon>Caulobacteraceae</taxon>
        <taxon>Asticcacaulis</taxon>
    </lineage>
</organism>
<evidence type="ECO:0000313" key="2">
    <source>
        <dbReference type="Proteomes" id="UP001214854"/>
    </source>
</evidence>
<name>A0ABT5HTR4_9CAUL</name>
<comment type="caution">
    <text evidence="1">The sequence shown here is derived from an EMBL/GenBank/DDBJ whole genome shotgun (WGS) entry which is preliminary data.</text>
</comment>
<evidence type="ECO:0008006" key="3">
    <source>
        <dbReference type="Google" id="ProtNLM"/>
    </source>
</evidence>